<gene>
    <name evidence="1" type="ORF">E2488_06660</name>
</gene>
<evidence type="ECO:0000313" key="2">
    <source>
        <dbReference type="Proteomes" id="UP000298517"/>
    </source>
</evidence>
<protein>
    <recommendedName>
        <fullName evidence="3">Lipoprotein</fullName>
    </recommendedName>
</protein>
<sequence length="236" mass="27377">MKKLLFIFISTILLSCNKKELKVPVLAVKGIQELQDHSQIWMFFEIKNNDTIANINRKNTISSTHWIYNIDRKLPLKAIIPSITKFQYKHANGIHSKEGRFDYFSYADTISDKLSFIKFDGVVFKQDSVLSKTYIKKNSDNYFNYNNISLTFNPKNTWINDAKMEDGELTTTLLEFIDFSSEGAKTMLHLNFNQDLLYQDYLYYLTLIKSISNPGILINTIEFIFDPAKVPDCGCD</sequence>
<reference evidence="1 2" key="1">
    <citation type="journal article" date="2011" name="J. Microbiol.">
        <title>Gramella jeungdoensis sp. nov., isolated from a solar saltern in Korea.</title>
        <authorList>
            <person name="Joung Y."/>
            <person name="Kim H."/>
            <person name="Jang T."/>
            <person name="Ahn T.S."/>
            <person name="Joh K."/>
        </authorList>
    </citation>
    <scope>NUCLEOTIDE SEQUENCE [LARGE SCALE GENOMIC DNA]</scope>
    <source>
        <strain evidence="1 2">KCTC 23123</strain>
    </source>
</reference>
<proteinExistence type="predicted"/>
<dbReference type="OrthoDB" id="1148707at2"/>
<dbReference type="AlphaFoldDB" id="A0A4Y8ATI5"/>
<accession>A0A4Y8ATI5</accession>
<organism evidence="1 2">
    <name type="scientific">Gramella jeungdoensis</name>
    <dbReference type="NCBI Taxonomy" id="708091"/>
    <lineage>
        <taxon>Bacteria</taxon>
        <taxon>Pseudomonadati</taxon>
        <taxon>Bacteroidota</taxon>
        <taxon>Flavobacteriia</taxon>
        <taxon>Flavobacteriales</taxon>
        <taxon>Flavobacteriaceae</taxon>
        <taxon>Christiangramia</taxon>
    </lineage>
</organism>
<comment type="caution">
    <text evidence="1">The sequence shown here is derived from an EMBL/GenBank/DDBJ whole genome shotgun (WGS) entry which is preliminary data.</text>
</comment>
<evidence type="ECO:0000313" key="1">
    <source>
        <dbReference type="EMBL" id="TEW75195.1"/>
    </source>
</evidence>
<dbReference type="Proteomes" id="UP000298517">
    <property type="component" value="Unassembled WGS sequence"/>
</dbReference>
<keyword evidence="2" id="KW-1185">Reference proteome</keyword>
<name>A0A4Y8ATI5_9FLAO</name>
<dbReference type="PROSITE" id="PS51257">
    <property type="entry name" value="PROKAR_LIPOPROTEIN"/>
    <property type="match status" value="1"/>
</dbReference>
<evidence type="ECO:0008006" key="3">
    <source>
        <dbReference type="Google" id="ProtNLM"/>
    </source>
</evidence>
<dbReference type="EMBL" id="SNQI01000002">
    <property type="protein sequence ID" value="TEW75195.1"/>
    <property type="molecule type" value="Genomic_DNA"/>
</dbReference>
<dbReference type="RefSeq" id="WP_134247564.1">
    <property type="nucleotide sequence ID" value="NZ_SNQI01000002.1"/>
</dbReference>